<name>A0ABX5M545_9PROT</name>
<keyword evidence="2" id="KW-0804">Transcription</keyword>
<dbReference type="InterPro" id="IPR053721">
    <property type="entry name" value="Fimbrial_Adhesin_Reg"/>
</dbReference>
<evidence type="ECO:0000256" key="2">
    <source>
        <dbReference type="ARBA" id="ARBA00023163"/>
    </source>
</evidence>
<comment type="caution">
    <text evidence="3">The sequence shown here is derived from an EMBL/GenBank/DDBJ whole genome shotgun (WGS) entry which is preliminary data.</text>
</comment>
<accession>A0ABX5M545</accession>
<evidence type="ECO:0000313" key="3">
    <source>
        <dbReference type="EMBL" id="PXV79110.1"/>
    </source>
</evidence>
<keyword evidence="1" id="KW-0805">Transcription regulation</keyword>
<keyword evidence="4" id="KW-1185">Reference proteome</keyword>
<dbReference type="EMBL" id="QICQ01000025">
    <property type="protein sequence ID" value="PXV79110.1"/>
    <property type="molecule type" value="Genomic_DNA"/>
</dbReference>
<gene>
    <name evidence="3" type="ORF">C8R14_12545</name>
</gene>
<reference evidence="3 4" key="1">
    <citation type="submission" date="2018-04" db="EMBL/GenBank/DDBJ databases">
        <title>Active sludge and wastewater microbial communities from Klosterneuburg, Austria.</title>
        <authorList>
            <person name="Wagner M."/>
        </authorList>
    </citation>
    <scope>NUCLEOTIDE SEQUENCE [LARGE SCALE GENOMIC DNA]</scope>
    <source>
        <strain evidence="3 4">Nm 57</strain>
    </source>
</reference>
<protein>
    <submittedName>
        <fullName evidence="3">Uncharacterized protein</fullName>
    </submittedName>
</protein>
<proteinExistence type="predicted"/>
<sequence length="220" mass="26140">MTLKKRFYYSKNRMQAPDFDRALAFTRTRENTQAIARDYLVARHSLDTITATFDTTKQNIFRAVARLIEDAQTAQETIIKIRRVFNRLNIPKKQYNTAREFFFTSKSLDEIAQQANSTIEDVLKIARCTIKHYQLHANKDAIKEREVEFDKILRYSRAGEKSIQICYDHFVIQDTLTVIAKKHEITKQNTYNIIKRFEEAQIRYEAENPLKNRRRRITKP</sequence>
<organism evidence="3 4">
    <name type="scientific">Nitrosomonas eutropha</name>
    <dbReference type="NCBI Taxonomy" id="916"/>
    <lineage>
        <taxon>Bacteria</taxon>
        <taxon>Pseudomonadati</taxon>
        <taxon>Pseudomonadota</taxon>
        <taxon>Betaproteobacteria</taxon>
        <taxon>Nitrosomonadales</taxon>
        <taxon>Nitrosomonadaceae</taxon>
        <taxon>Nitrosomonas</taxon>
    </lineage>
</organism>
<dbReference type="Proteomes" id="UP000247780">
    <property type="component" value="Unassembled WGS sequence"/>
</dbReference>
<evidence type="ECO:0000313" key="4">
    <source>
        <dbReference type="Proteomes" id="UP000247780"/>
    </source>
</evidence>
<evidence type="ECO:0000256" key="1">
    <source>
        <dbReference type="ARBA" id="ARBA00023015"/>
    </source>
</evidence>
<dbReference type="Gene3D" id="1.10.10.2690">
    <property type="match status" value="2"/>
</dbReference>